<protein>
    <recommendedName>
        <fullName evidence="5">RRM domain-containing protein</fullName>
    </recommendedName>
</protein>
<dbReference type="InterPro" id="IPR025742">
    <property type="entry name" value="CSTF2_hinge"/>
</dbReference>
<feature type="compositionally biased region" description="Gly residues" evidence="4">
    <location>
        <begin position="435"/>
        <end position="448"/>
    </location>
</feature>
<feature type="region of interest" description="Disordered" evidence="4">
    <location>
        <begin position="401"/>
        <end position="510"/>
    </location>
</feature>
<feature type="compositionally biased region" description="Basic and acidic residues" evidence="4">
    <location>
        <begin position="147"/>
        <end position="160"/>
    </location>
</feature>
<reference evidence="6 7" key="1">
    <citation type="submission" date="2017-05" db="EMBL/GenBank/DDBJ databases">
        <title>The Genome Sequence of Tsuchiyaea wingfieldii DSM 27421.</title>
        <authorList>
            <person name="Cuomo C."/>
            <person name="Passer A."/>
            <person name="Billmyre B."/>
            <person name="Heitman J."/>
        </authorList>
    </citation>
    <scope>NUCLEOTIDE SEQUENCE [LARGE SCALE GENOMIC DNA]</scope>
    <source>
        <strain evidence="6 7">DSM 27421</strain>
    </source>
</reference>
<dbReference type="SUPFAM" id="SSF54928">
    <property type="entry name" value="RNA-binding domain, RBD"/>
    <property type="match status" value="1"/>
</dbReference>
<dbReference type="Pfam" id="PF14304">
    <property type="entry name" value="CSTF_C"/>
    <property type="match status" value="1"/>
</dbReference>
<feature type="compositionally biased region" description="Pro residues" evidence="4">
    <location>
        <begin position="492"/>
        <end position="507"/>
    </location>
</feature>
<dbReference type="InterPro" id="IPR035979">
    <property type="entry name" value="RBD_domain_sf"/>
</dbReference>
<dbReference type="GO" id="GO:0031124">
    <property type="term" value="P:mRNA 3'-end processing"/>
    <property type="evidence" value="ECO:0007669"/>
    <property type="project" value="InterPro"/>
</dbReference>
<dbReference type="InterPro" id="IPR000504">
    <property type="entry name" value="RRM_dom"/>
</dbReference>
<feature type="compositionally biased region" description="Basic and acidic residues" evidence="4">
    <location>
        <begin position="88"/>
        <end position="107"/>
    </location>
</feature>
<feature type="region of interest" description="Disordered" evidence="4">
    <location>
        <begin position="231"/>
        <end position="315"/>
    </location>
</feature>
<evidence type="ECO:0000256" key="3">
    <source>
        <dbReference type="PROSITE-ProRule" id="PRU00176"/>
    </source>
</evidence>
<evidence type="ECO:0000259" key="5">
    <source>
        <dbReference type="PROSITE" id="PS50102"/>
    </source>
</evidence>
<organism evidence="6 7">
    <name type="scientific">Cryptococcus floricola</name>
    <dbReference type="NCBI Taxonomy" id="2591691"/>
    <lineage>
        <taxon>Eukaryota</taxon>
        <taxon>Fungi</taxon>
        <taxon>Dikarya</taxon>
        <taxon>Basidiomycota</taxon>
        <taxon>Agaricomycotina</taxon>
        <taxon>Tremellomycetes</taxon>
        <taxon>Tremellales</taxon>
        <taxon>Cryptococcaceae</taxon>
        <taxon>Cryptococcus</taxon>
    </lineage>
</organism>
<accession>A0A5D3AS22</accession>
<dbReference type="PANTHER" id="PTHR45735:SF2">
    <property type="entry name" value="CLEAVAGE STIMULATION FACTOR SUBUNIT 2"/>
    <property type="match status" value="1"/>
</dbReference>
<evidence type="ECO:0000313" key="7">
    <source>
        <dbReference type="Proteomes" id="UP000322245"/>
    </source>
</evidence>
<keyword evidence="7" id="KW-1185">Reference proteome</keyword>
<dbReference type="Pfam" id="PF08432">
    <property type="entry name" value="Vfa1"/>
    <property type="match status" value="1"/>
</dbReference>
<dbReference type="InterPro" id="IPR038192">
    <property type="entry name" value="CSTF_C_sf"/>
</dbReference>
<dbReference type="Gene3D" id="1.25.40.630">
    <property type="match status" value="1"/>
</dbReference>
<dbReference type="Pfam" id="PF14327">
    <property type="entry name" value="CSTF2_hinge"/>
    <property type="match status" value="1"/>
</dbReference>
<dbReference type="Gene3D" id="3.30.70.330">
    <property type="match status" value="1"/>
</dbReference>
<dbReference type="GO" id="GO:0005847">
    <property type="term" value="C:mRNA cleavage and polyadenylation specificity factor complex"/>
    <property type="evidence" value="ECO:0007669"/>
    <property type="project" value="TreeGrafter"/>
</dbReference>
<keyword evidence="2" id="KW-0539">Nucleus</keyword>
<dbReference type="SMART" id="SM00360">
    <property type="entry name" value="RRM"/>
    <property type="match status" value="1"/>
</dbReference>
<feature type="compositionally biased region" description="Pro residues" evidence="4">
    <location>
        <begin position="112"/>
        <end position="127"/>
    </location>
</feature>
<dbReference type="InterPro" id="IPR013640">
    <property type="entry name" value="Vfa1"/>
</dbReference>
<gene>
    <name evidence="6" type="ORF">B9479_006413</name>
</gene>
<dbReference type="GO" id="GO:0003729">
    <property type="term" value="F:mRNA binding"/>
    <property type="evidence" value="ECO:0007669"/>
    <property type="project" value="TreeGrafter"/>
</dbReference>
<evidence type="ECO:0000256" key="4">
    <source>
        <dbReference type="SAM" id="MobiDB-lite"/>
    </source>
</evidence>
<dbReference type="Pfam" id="PF00076">
    <property type="entry name" value="RRM_1"/>
    <property type="match status" value="1"/>
</dbReference>
<feature type="region of interest" description="Disordered" evidence="4">
    <location>
        <begin position="147"/>
        <end position="175"/>
    </location>
</feature>
<name>A0A5D3AS22_9TREE</name>
<sequence length="569" mass="59320">MAAPANSAVSQNIYYERQVGTAKSCYICHRPTTTVLATLKTEDFLYTCEVHLSDPGFASPIAPPPQLSAPSAEDIRRVVADYNAREFKKKEASAKPDEKEKDPKDAKSPSLAPSPAPSVPASTPPAQPTHKKFALHGKIFEIRKQEMRRREQGVKAREVGRGLPQSPISPSNDVSEEQLAGVFSEAGPVSNVEIKFDPQSGRSKGYAFVSFHDESTALSAVRNLQDAPVNGRNLRVELSTDEPGPRRRGPPVGAVSSGPPPAGRFGGPSAAPAPYAARGPYGGPPGGGAGGGRFGDRVDTPPPARDYGGRRGDDLDLRLVPQGVELPPGERAVDAISKTLAAINPGQMQDVMTSMKQLVQTNPDQARVLLSQQPQLAYALFQAMLLLNIVDPSVLQSIHPLPPPTAAAPPPSNYGQPPAPYGQDAGSKYGQPPSGYGGGGGGSGGGYGYPPASQPPQAFRPPPSYAAPPAQTPPYPPYGAPPPAAHAYGSAPAPPPAPTPMSAPPPVASSVPGMSALPPAAQAALATLPLDQQAMLIQVLSLAPEQINALDPTQRASVVQLRQQFLGTA</sequence>
<keyword evidence="3" id="KW-0694">RNA-binding</keyword>
<feature type="compositionally biased region" description="Pro residues" evidence="4">
    <location>
        <begin position="401"/>
        <end position="420"/>
    </location>
</feature>
<dbReference type="Proteomes" id="UP000322245">
    <property type="component" value="Unassembled WGS sequence"/>
</dbReference>
<feature type="domain" description="RRM" evidence="5">
    <location>
        <begin position="162"/>
        <end position="241"/>
    </location>
</feature>
<comment type="caution">
    <text evidence="6">The sequence shown here is derived from an EMBL/GenBank/DDBJ whole genome shotgun (WGS) entry which is preliminary data.</text>
</comment>
<proteinExistence type="predicted"/>
<dbReference type="InterPro" id="IPR012677">
    <property type="entry name" value="Nucleotide-bd_a/b_plait_sf"/>
</dbReference>
<feature type="compositionally biased region" description="Gly residues" evidence="4">
    <location>
        <begin position="280"/>
        <end position="293"/>
    </location>
</feature>
<comment type="subcellular location">
    <subcellularLocation>
        <location evidence="1">Nucleus</location>
    </subcellularLocation>
</comment>
<evidence type="ECO:0000256" key="2">
    <source>
        <dbReference type="ARBA" id="ARBA00023242"/>
    </source>
</evidence>
<feature type="compositionally biased region" description="Pro residues" evidence="4">
    <location>
        <begin position="452"/>
        <end position="484"/>
    </location>
</feature>
<dbReference type="Gene3D" id="1.10.20.70">
    <property type="entry name" value="Transcription termination and cleavage factor, C-terminal domain"/>
    <property type="match status" value="1"/>
</dbReference>
<evidence type="ECO:0000256" key="1">
    <source>
        <dbReference type="ARBA" id="ARBA00004123"/>
    </source>
</evidence>
<evidence type="ECO:0000313" key="6">
    <source>
        <dbReference type="EMBL" id="TYJ52991.1"/>
    </source>
</evidence>
<dbReference type="PROSITE" id="PS50102">
    <property type="entry name" value="RRM"/>
    <property type="match status" value="1"/>
</dbReference>
<feature type="region of interest" description="Disordered" evidence="4">
    <location>
        <begin position="88"/>
        <end position="131"/>
    </location>
</feature>
<feature type="compositionally biased region" description="Low complexity" evidence="4">
    <location>
        <begin position="267"/>
        <end position="279"/>
    </location>
</feature>
<dbReference type="PANTHER" id="PTHR45735">
    <property type="entry name" value="CLEAVAGE STIMULATION FACTOR SUBUNIT 2"/>
    <property type="match status" value="1"/>
</dbReference>
<dbReference type="EMBL" id="NIDF01000107">
    <property type="protein sequence ID" value="TYJ52991.1"/>
    <property type="molecule type" value="Genomic_DNA"/>
</dbReference>
<dbReference type="InterPro" id="IPR026896">
    <property type="entry name" value="CSTF_C"/>
</dbReference>
<dbReference type="AlphaFoldDB" id="A0A5D3AS22"/>